<accession>A0A4Z2CWL1</accession>
<protein>
    <submittedName>
        <fullName evidence="2">Uncharacterized protein</fullName>
    </submittedName>
</protein>
<keyword evidence="1" id="KW-1133">Transmembrane helix</keyword>
<keyword evidence="1" id="KW-0812">Transmembrane</keyword>
<evidence type="ECO:0000313" key="3">
    <source>
        <dbReference type="Proteomes" id="UP000311919"/>
    </source>
</evidence>
<dbReference type="Proteomes" id="UP000311919">
    <property type="component" value="Unassembled WGS sequence"/>
</dbReference>
<sequence>PLVESVSVVFVAVFSGCIALDDIYCNSLLLCLKGCFNDPRSMTLPSYKGLPCFLGQHLCNLLC</sequence>
<keyword evidence="1" id="KW-0472">Membrane</keyword>
<comment type="caution">
    <text evidence="2">The sequence shown here is derived from an EMBL/GenBank/DDBJ whole genome shotgun (WGS) entry which is preliminary data.</text>
</comment>
<evidence type="ECO:0000313" key="2">
    <source>
        <dbReference type="EMBL" id="TNN08652.1"/>
    </source>
</evidence>
<feature type="non-terminal residue" evidence="2">
    <location>
        <position position="63"/>
    </location>
</feature>
<gene>
    <name evidence="2" type="ORF">EWB00_006830</name>
</gene>
<dbReference type="EMBL" id="SKCS01000404">
    <property type="protein sequence ID" value="TNN08652.1"/>
    <property type="molecule type" value="Genomic_DNA"/>
</dbReference>
<name>A0A4Z2CWL1_SCHJA</name>
<keyword evidence="3" id="KW-1185">Reference proteome</keyword>
<organism evidence="2 3">
    <name type="scientific">Schistosoma japonicum</name>
    <name type="common">Blood fluke</name>
    <dbReference type="NCBI Taxonomy" id="6182"/>
    <lineage>
        <taxon>Eukaryota</taxon>
        <taxon>Metazoa</taxon>
        <taxon>Spiralia</taxon>
        <taxon>Lophotrochozoa</taxon>
        <taxon>Platyhelminthes</taxon>
        <taxon>Trematoda</taxon>
        <taxon>Digenea</taxon>
        <taxon>Strigeidida</taxon>
        <taxon>Schistosomatoidea</taxon>
        <taxon>Schistosomatidae</taxon>
        <taxon>Schistosoma</taxon>
    </lineage>
</organism>
<dbReference type="AlphaFoldDB" id="A0A4Z2CWL1"/>
<feature type="non-terminal residue" evidence="2">
    <location>
        <position position="1"/>
    </location>
</feature>
<feature type="transmembrane region" description="Helical" evidence="1">
    <location>
        <begin position="6"/>
        <end position="32"/>
    </location>
</feature>
<evidence type="ECO:0000256" key="1">
    <source>
        <dbReference type="SAM" id="Phobius"/>
    </source>
</evidence>
<reference evidence="2 3" key="1">
    <citation type="submission" date="2019-03" db="EMBL/GenBank/DDBJ databases">
        <title>An improved genome assembly of the fluke Schistosoma japonicum.</title>
        <authorList>
            <person name="Hu W."/>
            <person name="Luo F."/>
            <person name="Yin M."/>
            <person name="Mo X."/>
            <person name="Sun C."/>
            <person name="Wu Q."/>
            <person name="Zhu B."/>
            <person name="Xiang M."/>
            <person name="Wang J."/>
            <person name="Wang Y."/>
            <person name="Zhang T."/>
            <person name="Xu B."/>
            <person name="Zheng H."/>
            <person name="Feng Z."/>
        </authorList>
    </citation>
    <scope>NUCLEOTIDE SEQUENCE [LARGE SCALE GENOMIC DNA]</scope>
    <source>
        <strain evidence="2">HuSjv2</strain>
        <tissue evidence="2">Worms</tissue>
    </source>
</reference>
<proteinExistence type="predicted"/>